<dbReference type="InterPro" id="IPR040442">
    <property type="entry name" value="Pyrv_kinase-like_dom_sf"/>
</dbReference>
<dbReference type="RefSeq" id="WP_087455731.1">
    <property type="nucleotide sequence ID" value="NZ_CP021434.1"/>
</dbReference>
<dbReference type="GO" id="GO:0000287">
    <property type="term" value="F:magnesium ion binding"/>
    <property type="evidence" value="ECO:0007669"/>
    <property type="project" value="TreeGrafter"/>
</dbReference>
<dbReference type="InterPro" id="IPR039480">
    <property type="entry name" value="C-C_Bond_Lyase-like"/>
</dbReference>
<sequence length="396" mass="45290">MRYFSFLSEKEELVRFYRSPVSFNNHSSRDILAQAAGAALYTPATRLTVAEDILYQKHEGLVSLVLDLEDAIGDHQVEMAEETLLQQLFKLHSYLEIGTLQKEKLPLIFIRVRSPEQLEKLIDRLAERIVLITGFFFPKFTAENGEHYFRILTAYHQHKAPHAPVLYGSPILESREIMYLEMRPQALLDIKAILDRYKKHVLNVRIGATDFSGLFGVRRSVHHTIYDITTIRSCISDILNILGRSEDGYVISGPVWEYFSRQNGSPGMKDERIERIADQYGLKPVTPSDYGLIREVLLDKENGMTGKTIIHPSHLNIVQSLYAVTCEEYQDAVNIMENSDGNSGVIRSEYANKMNEIKPHLNWAKRILAQAEVYGVLHDQGNVQQPRVFYSGQAYV</sequence>
<dbReference type="PANTHER" id="PTHR32308:SF10">
    <property type="entry name" value="CITRATE LYASE SUBUNIT BETA"/>
    <property type="match status" value="1"/>
</dbReference>
<gene>
    <name evidence="4" type="ORF">CBW65_04140</name>
</gene>
<dbReference type="OrthoDB" id="9786940at2"/>
<reference evidence="5" key="1">
    <citation type="submission" date="2017-05" db="EMBL/GenBank/DDBJ databases">
        <authorList>
            <person name="Sung H."/>
        </authorList>
    </citation>
    <scope>NUCLEOTIDE SEQUENCE [LARGE SCALE GENOMIC DNA]</scope>
    <source>
        <strain evidence="5">AR23208</strain>
    </source>
</reference>
<dbReference type="InterPro" id="IPR015813">
    <property type="entry name" value="Pyrv/PenolPyrv_kinase-like_dom"/>
</dbReference>
<keyword evidence="4" id="KW-0456">Lyase</keyword>
<dbReference type="Proteomes" id="UP000195437">
    <property type="component" value="Chromosome"/>
</dbReference>
<accession>A0A1Y0IIL9</accession>
<dbReference type="Pfam" id="PF15617">
    <property type="entry name" value="C-C_Bond_Lyase"/>
    <property type="match status" value="1"/>
</dbReference>
<dbReference type="GO" id="GO:0006107">
    <property type="term" value="P:oxaloacetate metabolic process"/>
    <property type="evidence" value="ECO:0007669"/>
    <property type="project" value="TreeGrafter"/>
</dbReference>
<dbReference type="EMBL" id="CP021434">
    <property type="protein sequence ID" value="ARU60341.1"/>
    <property type="molecule type" value="Genomic_DNA"/>
</dbReference>
<keyword evidence="3" id="KW-0460">Magnesium</keyword>
<evidence type="ECO:0000313" key="4">
    <source>
        <dbReference type="EMBL" id="ARU60341.1"/>
    </source>
</evidence>
<dbReference type="SUPFAM" id="SSF51621">
    <property type="entry name" value="Phosphoenolpyruvate/pyruvate domain"/>
    <property type="match status" value="1"/>
</dbReference>
<evidence type="ECO:0000256" key="1">
    <source>
        <dbReference type="ARBA" id="ARBA00001946"/>
    </source>
</evidence>
<dbReference type="PANTHER" id="PTHR32308">
    <property type="entry name" value="LYASE BETA SUBUNIT, PUTATIVE (AFU_ORTHOLOGUE AFUA_4G13030)-RELATED"/>
    <property type="match status" value="1"/>
</dbReference>
<dbReference type="Gene3D" id="3.20.20.60">
    <property type="entry name" value="Phosphoenolpyruvate-binding domains"/>
    <property type="match status" value="1"/>
</dbReference>
<keyword evidence="5" id="KW-1185">Reference proteome</keyword>
<evidence type="ECO:0000313" key="5">
    <source>
        <dbReference type="Proteomes" id="UP000195437"/>
    </source>
</evidence>
<evidence type="ECO:0000256" key="2">
    <source>
        <dbReference type="ARBA" id="ARBA00022723"/>
    </source>
</evidence>
<dbReference type="AlphaFoldDB" id="A0A1Y0IIL9"/>
<name>A0A1Y0IIL9_9BACL</name>
<evidence type="ECO:0000256" key="3">
    <source>
        <dbReference type="ARBA" id="ARBA00022842"/>
    </source>
</evidence>
<proteinExistence type="predicted"/>
<comment type="cofactor">
    <cofactor evidence="1">
        <name>Mg(2+)</name>
        <dbReference type="ChEBI" id="CHEBI:18420"/>
    </cofactor>
</comment>
<dbReference type="GO" id="GO:0016829">
    <property type="term" value="F:lyase activity"/>
    <property type="evidence" value="ECO:0007669"/>
    <property type="project" value="UniProtKB-KW"/>
</dbReference>
<organism evidence="4 5">
    <name type="scientific">Tumebacillus avium</name>
    <dbReference type="NCBI Taxonomy" id="1903704"/>
    <lineage>
        <taxon>Bacteria</taxon>
        <taxon>Bacillati</taxon>
        <taxon>Bacillota</taxon>
        <taxon>Bacilli</taxon>
        <taxon>Bacillales</taxon>
        <taxon>Alicyclobacillaceae</taxon>
        <taxon>Tumebacillus</taxon>
    </lineage>
</organism>
<dbReference type="KEGG" id="tum:CBW65_04140"/>
<protein>
    <submittedName>
        <fullName evidence="4">Citrate lyase subunit beta</fullName>
    </submittedName>
</protein>
<keyword evidence="2" id="KW-0479">Metal-binding</keyword>